<reference evidence="8" key="2">
    <citation type="journal article" date="2017" name="Nat. Plants">
        <title>The Aegilops tauschii genome reveals multiple impacts of transposons.</title>
        <authorList>
            <person name="Zhao G."/>
            <person name="Zou C."/>
            <person name="Li K."/>
            <person name="Wang K."/>
            <person name="Li T."/>
            <person name="Gao L."/>
            <person name="Zhang X."/>
            <person name="Wang H."/>
            <person name="Yang Z."/>
            <person name="Liu X."/>
            <person name="Jiang W."/>
            <person name="Mao L."/>
            <person name="Kong X."/>
            <person name="Jiao Y."/>
            <person name="Jia J."/>
        </authorList>
    </citation>
    <scope>NUCLEOTIDE SEQUENCE [LARGE SCALE GENOMIC DNA]</scope>
    <source>
        <strain evidence="8">cv. AL8/78</strain>
    </source>
</reference>
<evidence type="ECO:0000256" key="5">
    <source>
        <dbReference type="ARBA" id="ARBA00023136"/>
    </source>
</evidence>
<organism evidence="7 8">
    <name type="scientific">Aegilops tauschii subsp. strangulata</name>
    <name type="common">Goatgrass</name>
    <dbReference type="NCBI Taxonomy" id="200361"/>
    <lineage>
        <taxon>Eukaryota</taxon>
        <taxon>Viridiplantae</taxon>
        <taxon>Streptophyta</taxon>
        <taxon>Embryophyta</taxon>
        <taxon>Tracheophyta</taxon>
        <taxon>Spermatophyta</taxon>
        <taxon>Magnoliopsida</taxon>
        <taxon>Liliopsida</taxon>
        <taxon>Poales</taxon>
        <taxon>Poaceae</taxon>
        <taxon>BOP clade</taxon>
        <taxon>Pooideae</taxon>
        <taxon>Triticodae</taxon>
        <taxon>Triticeae</taxon>
        <taxon>Triticinae</taxon>
        <taxon>Aegilops</taxon>
    </lineage>
</organism>
<evidence type="ECO:0000256" key="2">
    <source>
        <dbReference type="ARBA" id="ARBA00022692"/>
    </source>
</evidence>
<comment type="subcellular location">
    <subcellularLocation>
        <location evidence="1">Endoplasmic reticulum membrane</location>
        <topology evidence="1">Multi-pass membrane protein</topology>
    </subcellularLocation>
</comment>
<evidence type="ECO:0000256" key="4">
    <source>
        <dbReference type="ARBA" id="ARBA00022989"/>
    </source>
</evidence>
<dbReference type="PANTHER" id="PTHR31394:SF1">
    <property type="entry name" value="TRANSMEMBRANE PROTEIN 199"/>
    <property type="match status" value="1"/>
</dbReference>
<evidence type="ECO:0000256" key="3">
    <source>
        <dbReference type="ARBA" id="ARBA00022824"/>
    </source>
</evidence>
<dbReference type="GO" id="GO:0005789">
    <property type="term" value="C:endoplasmic reticulum membrane"/>
    <property type="evidence" value="ECO:0007669"/>
    <property type="project" value="UniProtKB-SubCell"/>
</dbReference>
<reference evidence="7" key="5">
    <citation type="journal article" date="2021" name="G3 (Bethesda)">
        <title>Aegilops tauschii genome assembly Aet v5.0 features greater sequence contiguity and improved annotation.</title>
        <authorList>
            <person name="Wang L."/>
            <person name="Zhu T."/>
            <person name="Rodriguez J.C."/>
            <person name="Deal K.R."/>
            <person name="Dubcovsky J."/>
            <person name="McGuire P.E."/>
            <person name="Lux T."/>
            <person name="Spannagl M."/>
            <person name="Mayer K.F.X."/>
            <person name="Baldrich P."/>
            <person name="Meyers B.C."/>
            <person name="Huo N."/>
            <person name="Gu Y.Q."/>
            <person name="Zhou H."/>
            <person name="Devos K.M."/>
            <person name="Bennetzen J.L."/>
            <person name="Unver T."/>
            <person name="Budak H."/>
            <person name="Gulick P.J."/>
            <person name="Galiba G."/>
            <person name="Kalapos B."/>
            <person name="Nelson D.R."/>
            <person name="Li P."/>
            <person name="You F.M."/>
            <person name="Luo M.C."/>
            <person name="Dvorak J."/>
        </authorList>
    </citation>
    <scope>NUCLEOTIDE SEQUENCE [LARGE SCALE GENOMIC DNA]</scope>
    <source>
        <strain evidence="7">cv. AL8/78</strain>
    </source>
</reference>
<keyword evidence="4 6" id="KW-1133">Transmembrane helix</keyword>
<name>A0A452YQN7_AEGTS</name>
<evidence type="ECO:0000313" key="8">
    <source>
        <dbReference type="Proteomes" id="UP000015105"/>
    </source>
</evidence>
<dbReference type="Proteomes" id="UP000015105">
    <property type="component" value="Chromosome 1D"/>
</dbReference>
<keyword evidence="5 6" id="KW-0472">Membrane</keyword>
<sequence length="74" mass="7836">MFPISGLHVVVIMFTGYLVGFATFKALFGNSPVMNAAGGILGVVGGMLMETVLFIIRSSSKELSSSVPRSKKLQ</sequence>
<dbReference type="AlphaFoldDB" id="A0A452YQN7"/>
<protein>
    <submittedName>
        <fullName evidence="7">Uncharacterized protein</fullName>
    </submittedName>
</protein>
<dbReference type="InterPro" id="IPR021013">
    <property type="entry name" value="ATPase_Vma12"/>
</dbReference>
<dbReference type="Gramene" id="AET1Gv20506000.2">
    <property type="protein sequence ID" value="AET1Gv20506000.2"/>
    <property type="gene ID" value="AET1Gv20506000"/>
</dbReference>
<reference evidence="8" key="1">
    <citation type="journal article" date="2014" name="Science">
        <title>Ancient hybridizations among the ancestral genomes of bread wheat.</title>
        <authorList>
            <consortium name="International Wheat Genome Sequencing Consortium,"/>
            <person name="Marcussen T."/>
            <person name="Sandve S.R."/>
            <person name="Heier L."/>
            <person name="Spannagl M."/>
            <person name="Pfeifer M."/>
            <person name="Jakobsen K.S."/>
            <person name="Wulff B.B."/>
            <person name="Steuernagel B."/>
            <person name="Mayer K.F."/>
            <person name="Olsen O.A."/>
        </authorList>
    </citation>
    <scope>NUCLEOTIDE SEQUENCE [LARGE SCALE GENOMIC DNA]</scope>
    <source>
        <strain evidence="8">cv. AL8/78</strain>
    </source>
</reference>
<reference evidence="7" key="3">
    <citation type="journal article" date="2017" name="Nature">
        <title>Genome sequence of the progenitor of the wheat D genome Aegilops tauschii.</title>
        <authorList>
            <person name="Luo M.C."/>
            <person name="Gu Y.Q."/>
            <person name="Puiu D."/>
            <person name="Wang H."/>
            <person name="Twardziok S.O."/>
            <person name="Deal K.R."/>
            <person name="Huo N."/>
            <person name="Zhu T."/>
            <person name="Wang L."/>
            <person name="Wang Y."/>
            <person name="McGuire P.E."/>
            <person name="Liu S."/>
            <person name="Long H."/>
            <person name="Ramasamy R.K."/>
            <person name="Rodriguez J.C."/>
            <person name="Van S.L."/>
            <person name="Yuan L."/>
            <person name="Wang Z."/>
            <person name="Xia Z."/>
            <person name="Xiao L."/>
            <person name="Anderson O.D."/>
            <person name="Ouyang S."/>
            <person name="Liang Y."/>
            <person name="Zimin A.V."/>
            <person name="Pertea G."/>
            <person name="Qi P."/>
            <person name="Bennetzen J.L."/>
            <person name="Dai X."/>
            <person name="Dawson M.W."/>
            <person name="Muller H.G."/>
            <person name="Kugler K."/>
            <person name="Rivarola-Duarte L."/>
            <person name="Spannagl M."/>
            <person name="Mayer K.F.X."/>
            <person name="Lu F.H."/>
            <person name="Bevan M.W."/>
            <person name="Leroy P."/>
            <person name="Li P."/>
            <person name="You F.M."/>
            <person name="Sun Q."/>
            <person name="Liu Z."/>
            <person name="Lyons E."/>
            <person name="Wicker T."/>
            <person name="Salzberg S.L."/>
            <person name="Devos K.M."/>
            <person name="Dvorak J."/>
        </authorList>
    </citation>
    <scope>NUCLEOTIDE SEQUENCE [LARGE SCALE GENOMIC DNA]</scope>
    <source>
        <strain evidence="7">cv. AL8/78</strain>
    </source>
</reference>
<accession>A0A452YQN7</accession>
<evidence type="ECO:0000256" key="1">
    <source>
        <dbReference type="ARBA" id="ARBA00004477"/>
    </source>
</evidence>
<feature type="transmembrane region" description="Helical" evidence="6">
    <location>
        <begin position="34"/>
        <end position="56"/>
    </location>
</feature>
<evidence type="ECO:0000256" key="6">
    <source>
        <dbReference type="SAM" id="Phobius"/>
    </source>
</evidence>
<evidence type="ECO:0000313" key="7">
    <source>
        <dbReference type="EnsemblPlants" id="AET1Gv20506000.2"/>
    </source>
</evidence>
<keyword evidence="8" id="KW-1185">Reference proteome</keyword>
<keyword evidence="2 6" id="KW-0812">Transmembrane</keyword>
<keyword evidence="3" id="KW-0256">Endoplasmic reticulum</keyword>
<proteinExistence type="predicted"/>
<dbReference type="GO" id="GO:0070072">
    <property type="term" value="P:vacuolar proton-transporting V-type ATPase complex assembly"/>
    <property type="evidence" value="ECO:0007669"/>
    <property type="project" value="InterPro"/>
</dbReference>
<dbReference type="EnsemblPlants" id="AET1Gv20506000.2">
    <property type="protein sequence ID" value="AET1Gv20506000.2"/>
    <property type="gene ID" value="AET1Gv20506000"/>
</dbReference>
<reference evidence="7" key="4">
    <citation type="submission" date="2019-03" db="UniProtKB">
        <authorList>
            <consortium name="EnsemblPlants"/>
        </authorList>
    </citation>
    <scope>IDENTIFICATION</scope>
</reference>
<dbReference type="PANTHER" id="PTHR31394">
    <property type="entry name" value="TRANSMEMBRANE PROTEIN 199"/>
    <property type="match status" value="1"/>
</dbReference>
<feature type="transmembrane region" description="Helical" evidence="6">
    <location>
        <begin position="7"/>
        <end position="28"/>
    </location>
</feature>